<evidence type="ECO:0000313" key="1">
    <source>
        <dbReference type="EMBL" id="OEH45744.1"/>
    </source>
</evidence>
<organism evidence="1 2">
    <name type="scientific">Legionella parisiensis</name>
    <dbReference type="NCBI Taxonomy" id="45071"/>
    <lineage>
        <taxon>Bacteria</taxon>
        <taxon>Pseudomonadati</taxon>
        <taxon>Pseudomonadota</taxon>
        <taxon>Gammaproteobacteria</taxon>
        <taxon>Legionellales</taxon>
        <taxon>Legionellaceae</taxon>
        <taxon>Legionella</taxon>
    </lineage>
</organism>
<sequence>MTILDVLKKMYLMKDIIQESFNPRSELFSFIQSYQDKKLILAFSSHFRFLLTRTHPIFDTDANNHLTTRFALYLEAFMKLTQGNLKPMLNYLEKYKDVTLFLCSNWGILEKLYYEYKSSGKDIILLEEYSLLLDEDYKVIRVELQNGVERINEPIKKEYLYGFFHKITENKEVFFGKNQQEREEFIEIMGSFFSSFHI</sequence>
<proteinExistence type="predicted"/>
<keyword evidence="2" id="KW-1185">Reference proteome</keyword>
<evidence type="ECO:0000313" key="2">
    <source>
        <dbReference type="Proteomes" id="UP000095229"/>
    </source>
</evidence>
<accession>A0A1E5JMK9</accession>
<comment type="caution">
    <text evidence="1">The sequence shown here is derived from an EMBL/GenBank/DDBJ whole genome shotgun (WGS) entry which is preliminary data.</text>
</comment>
<dbReference type="Proteomes" id="UP000095229">
    <property type="component" value="Unassembled WGS sequence"/>
</dbReference>
<reference evidence="1 2" key="1">
    <citation type="submission" date="2016-02" db="EMBL/GenBank/DDBJ databases">
        <title>Secondary metabolites in Legionella.</title>
        <authorList>
            <person name="Tobias N.J."/>
            <person name="Bode H.B."/>
        </authorList>
    </citation>
    <scope>NUCLEOTIDE SEQUENCE [LARGE SCALE GENOMIC DNA]</scope>
    <source>
        <strain evidence="1 2">DSM 19216</strain>
    </source>
</reference>
<dbReference type="EMBL" id="LSOG01000088">
    <property type="protein sequence ID" value="OEH45744.1"/>
    <property type="molecule type" value="Genomic_DNA"/>
</dbReference>
<dbReference type="AlphaFoldDB" id="A0A1E5JMK9"/>
<protein>
    <submittedName>
        <fullName evidence="1">Uncharacterized protein</fullName>
    </submittedName>
</protein>
<dbReference type="PATRIC" id="fig|45071.6.peg.3272"/>
<name>A0A1E5JMK9_9GAMM</name>
<gene>
    <name evidence="1" type="ORF">lpari_03257</name>
</gene>